<protein>
    <recommendedName>
        <fullName evidence="4">SHSP domain-containing protein</fullName>
    </recommendedName>
</protein>
<dbReference type="HOGENOM" id="CLU_2085999_0_0_1"/>
<feature type="compositionally biased region" description="Polar residues" evidence="3">
    <location>
        <begin position="1"/>
        <end position="10"/>
    </location>
</feature>
<dbReference type="SUPFAM" id="SSF49764">
    <property type="entry name" value="HSP20-like chaperones"/>
    <property type="match status" value="1"/>
</dbReference>
<reference evidence="5" key="1">
    <citation type="submission" date="2014-01" db="EMBL/GenBank/DDBJ databases">
        <title>The genome of the white-rot fungus Pycnoporus cinnabarinus: a basidiomycete model with a versatile arsenal for lignocellulosic biomass breakdown.</title>
        <authorList>
            <person name="Levasseur A."/>
            <person name="Lomascolo A."/>
            <person name="Ruiz-Duenas F.J."/>
            <person name="Uzan E."/>
            <person name="Piumi F."/>
            <person name="Kues U."/>
            <person name="Ram A.F.J."/>
            <person name="Murat C."/>
            <person name="Haon M."/>
            <person name="Benoit I."/>
            <person name="Arfi Y."/>
            <person name="Chevret D."/>
            <person name="Drula E."/>
            <person name="Kwon M.J."/>
            <person name="Gouret P."/>
            <person name="Lesage-Meessen L."/>
            <person name="Lombard V."/>
            <person name="Mariette J."/>
            <person name="Noirot C."/>
            <person name="Park J."/>
            <person name="Patyshakuliyeva A."/>
            <person name="Wieneger R.A.B."/>
            <person name="Wosten H.A.B."/>
            <person name="Martin F."/>
            <person name="Coutinho P.M."/>
            <person name="de Vries R."/>
            <person name="Martinez A.T."/>
            <person name="Klopp C."/>
            <person name="Pontarotti P."/>
            <person name="Henrissat B."/>
            <person name="Record E."/>
        </authorList>
    </citation>
    <scope>NUCLEOTIDE SEQUENCE [LARGE SCALE GENOMIC DNA]</scope>
    <source>
        <strain evidence="5">BRFM137</strain>
    </source>
</reference>
<keyword evidence="6" id="KW-1185">Reference proteome</keyword>
<dbReference type="EMBL" id="CCBP010000240">
    <property type="protein sequence ID" value="CDO75091.1"/>
    <property type="molecule type" value="Genomic_DNA"/>
</dbReference>
<dbReference type="OMA" id="NTHITAM"/>
<evidence type="ECO:0000256" key="2">
    <source>
        <dbReference type="RuleBase" id="RU003616"/>
    </source>
</evidence>
<dbReference type="STRING" id="5643.A0A060SLM2"/>
<dbReference type="Gene3D" id="2.60.40.790">
    <property type="match status" value="1"/>
</dbReference>
<dbReference type="Proteomes" id="UP000029665">
    <property type="component" value="Unassembled WGS sequence"/>
</dbReference>
<gene>
    <name evidence="5" type="ORF">BN946_scf185010.g16</name>
</gene>
<evidence type="ECO:0000256" key="3">
    <source>
        <dbReference type="SAM" id="MobiDB-lite"/>
    </source>
</evidence>
<evidence type="ECO:0000313" key="5">
    <source>
        <dbReference type="EMBL" id="CDO75091.1"/>
    </source>
</evidence>
<dbReference type="PROSITE" id="PS01031">
    <property type="entry name" value="SHSP"/>
    <property type="match status" value="1"/>
</dbReference>
<dbReference type="InterPro" id="IPR002068">
    <property type="entry name" value="A-crystallin/Hsp20_dom"/>
</dbReference>
<proteinExistence type="inferred from homology"/>
<dbReference type="Pfam" id="PF00011">
    <property type="entry name" value="HSP20"/>
    <property type="match status" value="1"/>
</dbReference>
<dbReference type="OrthoDB" id="1431247at2759"/>
<dbReference type="InterPro" id="IPR008978">
    <property type="entry name" value="HSP20-like_chaperone"/>
</dbReference>
<feature type="domain" description="SHSP" evidence="4">
    <location>
        <begin position="1"/>
        <end position="100"/>
    </location>
</feature>
<feature type="region of interest" description="Disordered" evidence="3">
    <location>
        <begin position="1"/>
        <end position="44"/>
    </location>
</feature>
<evidence type="ECO:0000256" key="1">
    <source>
        <dbReference type="PROSITE-ProRule" id="PRU00285"/>
    </source>
</evidence>
<evidence type="ECO:0000259" key="4">
    <source>
        <dbReference type="PROSITE" id="PS01031"/>
    </source>
</evidence>
<evidence type="ECO:0000313" key="6">
    <source>
        <dbReference type="Proteomes" id="UP000029665"/>
    </source>
</evidence>
<comment type="caution">
    <text evidence="5">The sequence shown here is derived from an EMBL/GenBank/DDBJ whole genome shotgun (WGS) entry which is preliminary data.</text>
</comment>
<feature type="region of interest" description="Disordered" evidence="3">
    <location>
        <begin position="90"/>
        <end position="117"/>
    </location>
</feature>
<dbReference type="CDD" id="cd06464">
    <property type="entry name" value="ACD_sHsps-like"/>
    <property type="match status" value="1"/>
</dbReference>
<name>A0A060SLM2_PYCCI</name>
<dbReference type="AlphaFoldDB" id="A0A060SLM2"/>
<organism evidence="5 6">
    <name type="scientific">Pycnoporus cinnabarinus</name>
    <name type="common">Cinnabar-red polypore</name>
    <name type="synonym">Trametes cinnabarina</name>
    <dbReference type="NCBI Taxonomy" id="5643"/>
    <lineage>
        <taxon>Eukaryota</taxon>
        <taxon>Fungi</taxon>
        <taxon>Dikarya</taxon>
        <taxon>Basidiomycota</taxon>
        <taxon>Agaricomycotina</taxon>
        <taxon>Agaricomycetes</taxon>
        <taxon>Polyporales</taxon>
        <taxon>Polyporaceae</taxon>
        <taxon>Trametes</taxon>
    </lineage>
</organism>
<accession>A0A060SLM2</accession>
<sequence length="117" mass="13000">MHSDQLSTRVENGVFIVEGQRQGPRMHARPQSDDDAAERTPSTLYPVQEIKYGRFRRQWPLPEGVTDEDVRSSLQDGMLTVTWPRNVRTHAARSVSAEPPAAQTDTGGRGSDEPNSA</sequence>
<comment type="similarity">
    <text evidence="1 2">Belongs to the small heat shock protein (HSP20) family.</text>
</comment>